<evidence type="ECO:0000313" key="1">
    <source>
        <dbReference type="EMBL" id="KRH91885.1"/>
    </source>
</evidence>
<protein>
    <submittedName>
        <fullName evidence="1">Uncharacterized protein</fullName>
    </submittedName>
</protein>
<dbReference type="AlphaFoldDB" id="A0A0R0LQV1"/>
<comment type="caution">
    <text evidence="1">The sequence shown here is derived from an EMBL/GenBank/DDBJ whole genome shotgun (WGS) entry which is preliminary data.</text>
</comment>
<reference evidence="1 2" key="1">
    <citation type="submission" date="2015-07" db="EMBL/GenBank/DDBJ databases">
        <title>The genome of Pseudoloma neurophilia, a relevant intracellular parasite of the zebrafish.</title>
        <authorList>
            <person name="Ndikumana S."/>
            <person name="Pelin A."/>
            <person name="Sanders J."/>
            <person name="Corradi N."/>
        </authorList>
    </citation>
    <scope>NUCLEOTIDE SEQUENCE [LARGE SCALE GENOMIC DNA]</scope>
    <source>
        <strain evidence="1 2">MK1</strain>
    </source>
</reference>
<dbReference type="Proteomes" id="UP000051530">
    <property type="component" value="Unassembled WGS sequence"/>
</dbReference>
<name>A0A0R0LQV1_9MICR</name>
<sequence length="41" mass="5104">MKKLGKATSYMKTRYNTLKRRQMGFLCILNCKKERFYPYHR</sequence>
<keyword evidence="2" id="KW-1185">Reference proteome</keyword>
<dbReference type="VEuPathDB" id="MicrosporidiaDB:M153_20010000436"/>
<proteinExistence type="predicted"/>
<dbReference type="EMBL" id="LGUB01001425">
    <property type="protein sequence ID" value="KRH91885.1"/>
    <property type="molecule type" value="Genomic_DNA"/>
</dbReference>
<accession>A0A0R0LQV1</accession>
<evidence type="ECO:0000313" key="2">
    <source>
        <dbReference type="Proteomes" id="UP000051530"/>
    </source>
</evidence>
<gene>
    <name evidence="1" type="ORF">M153_20010000436</name>
</gene>
<organism evidence="1 2">
    <name type="scientific">Pseudoloma neurophilia</name>
    <dbReference type="NCBI Taxonomy" id="146866"/>
    <lineage>
        <taxon>Eukaryota</taxon>
        <taxon>Fungi</taxon>
        <taxon>Fungi incertae sedis</taxon>
        <taxon>Microsporidia</taxon>
        <taxon>Pseudoloma</taxon>
    </lineage>
</organism>